<feature type="signal peptide" evidence="10">
    <location>
        <begin position="1"/>
        <end position="25"/>
    </location>
</feature>
<accession>A0A4P8P2L7</accession>
<feature type="domain" description="Glycoside hydrolase family 9" evidence="11">
    <location>
        <begin position="28"/>
        <end position="480"/>
    </location>
</feature>
<dbReference type="EC" id="3.2.1.4" evidence="10"/>
<dbReference type="InterPro" id="IPR033126">
    <property type="entry name" value="Glyco_hydro_9_Asp/Glu_AS"/>
</dbReference>
<keyword evidence="10" id="KW-0732">Signal</keyword>
<dbReference type="PROSITE" id="PS00592">
    <property type="entry name" value="GH9_2"/>
    <property type="match status" value="1"/>
</dbReference>
<evidence type="ECO:0000256" key="10">
    <source>
        <dbReference type="RuleBase" id="RU361166"/>
    </source>
</evidence>
<keyword evidence="6 8" id="KW-0326">Glycosidase</keyword>
<keyword evidence="4 10" id="KW-0136">Cellulose degradation</keyword>
<dbReference type="PROSITE" id="PS00698">
    <property type="entry name" value="GH9_3"/>
    <property type="match status" value="1"/>
</dbReference>
<comment type="similarity">
    <text evidence="2 8 10">Belongs to the glycosyl hydrolase 9 (cellulase E) family.</text>
</comment>
<feature type="chain" id="PRO_5020871039" description="Endoglucanase" evidence="10">
    <location>
        <begin position="26"/>
        <end position="488"/>
    </location>
</feature>
<dbReference type="InterPro" id="IPR001701">
    <property type="entry name" value="Glyco_hydro_9"/>
</dbReference>
<evidence type="ECO:0000256" key="3">
    <source>
        <dbReference type="ARBA" id="ARBA00022801"/>
    </source>
</evidence>
<evidence type="ECO:0000256" key="7">
    <source>
        <dbReference type="ARBA" id="ARBA00023326"/>
    </source>
</evidence>
<evidence type="ECO:0000256" key="4">
    <source>
        <dbReference type="ARBA" id="ARBA00023001"/>
    </source>
</evidence>
<dbReference type="GO" id="GO:0008810">
    <property type="term" value="F:cellulase activity"/>
    <property type="evidence" value="ECO:0007669"/>
    <property type="project" value="UniProtKB-EC"/>
</dbReference>
<evidence type="ECO:0000256" key="2">
    <source>
        <dbReference type="ARBA" id="ARBA00007072"/>
    </source>
</evidence>
<dbReference type="InterPro" id="IPR012341">
    <property type="entry name" value="6hp_glycosidase-like_sf"/>
</dbReference>
<proteinExistence type="evidence at transcript level"/>
<evidence type="ECO:0000313" key="12">
    <source>
        <dbReference type="EMBL" id="QCQ73723.1"/>
    </source>
</evidence>
<sequence>MGGKYKSVLVLIGFVWMMMVVRVASNNYGDALSKCILFFEGQRSGKLPSTQRMTWRKDSALHDGFDIGVDLVGGYYDAGDNVKFSFPMAFTITTLAWSLLEFGHHMKSEYQNAADALKWGTDYLLKATSVPGTVVALVGDPYSDHACWERPEDMDTARTSYVVNTTHPGSDVSAEIAAALAASSLVFKSTDYGYSQTLLERAHQVYHFADQNRGNYDFSLEVVCPFYYCDGSGYMDELLWGAAWLYKATKDQHYWKFIVENIQYQEYNFAAFGWDSKYAGTNVLLSRLKSATHSPNPFVQYADKFVCSVLPESPSKSVSYSPGGLLNIPGESSNTQRVTAFSFLLLVYSRYMTRANNRPVECGNNVVATPSRLAQLAKSQVDYLLGSNPLKMSYMVGYGTYFPSKIHHRGSTLPSIDNYPKQIKCRDGDSYFRSTYPNPNQLIGAIVGGPDINDQYNDSRSAYVQSEPTTYINAPFVGVLAYFKSYPS</sequence>
<dbReference type="SUPFAM" id="SSF48208">
    <property type="entry name" value="Six-hairpin glycosidases"/>
    <property type="match status" value="1"/>
</dbReference>
<reference evidence="12" key="1">
    <citation type="submission" date="2018-10" db="EMBL/GenBank/DDBJ databases">
        <title>Two cellulase genes directly activated by a HD-Zip transcription factor were involved in the litchi fruitlet abscission.</title>
        <authorList>
            <person name="Li C."/>
            <person name="Zhao M."/>
            <person name="Ma X."/>
            <person name="Wen Z."/>
            <person name="Ning X."/>
            <person name="Wu H."/>
            <person name="Li J."/>
        </authorList>
    </citation>
    <scope>NUCLEOTIDE SEQUENCE</scope>
    <source>
        <tissue evidence="12">Fruit abscission zone</tissue>
    </source>
</reference>
<keyword evidence="5 8" id="KW-0119">Carbohydrate metabolism</keyword>
<organism evidence="12">
    <name type="scientific">Litchi chinensis</name>
    <name type="common">Lychee</name>
    <dbReference type="NCBI Taxonomy" id="151069"/>
    <lineage>
        <taxon>Eukaryota</taxon>
        <taxon>Viridiplantae</taxon>
        <taxon>Streptophyta</taxon>
        <taxon>Embryophyta</taxon>
        <taxon>Tracheophyta</taxon>
        <taxon>Spermatophyta</taxon>
        <taxon>Magnoliopsida</taxon>
        <taxon>eudicotyledons</taxon>
        <taxon>Gunneridae</taxon>
        <taxon>Pentapetalae</taxon>
        <taxon>rosids</taxon>
        <taxon>malvids</taxon>
        <taxon>Sapindales</taxon>
        <taxon>Sapindaceae</taxon>
        <taxon>Litchi</taxon>
    </lineage>
</organism>
<evidence type="ECO:0000256" key="8">
    <source>
        <dbReference type="PROSITE-ProRule" id="PRU10059"/>
    </source>
</evidence>
<feature type="active site" evidence="8">
    <location>
        <position position="407"/>
    </location>
</feature>
<evidence type="ECO:0000256" key="6">
    <source>
        <dbReference type="ARBA" id="ARBA00023295"/>
    </source>
</evidence>
<protein>
    <recommendedName>
        <fullName evidence="10">Endoglucanase</fullName>
        <ecNumber evidence="10">3.2.1.4</ecNumber>
    </recommendedName>
</protein>
<dbReference type="InterPro" id="IPR018221">
    <property type="entry name" value="Glyco_hydro_9_His_AS"/>
</dbReference>
<dbReference type="EMBL" id="MK051118">
    <property type="protein sequence ID" value="QCQ73723.1"/>
    <property type="molecule type" value="mRNA"/>
</dbReference>
<feature type="active site" evidence="9">
    <location>
        <position position="458"/>
    </location>
</feature>
<name>A0A4P8P2L7_LITCN</name>
<dbReference type="FunFam" id="1.50.10.10:FF:000020">
    <property type="entry name" value="Endoglucanase"/>
    <property type="match status" value="1"/>
</dbReference>
<keyword evidence="7 8" id="KW-0624">Polysaccharide degradation</keyword>
<evidence type="ECO:0000256" key="1">
    <source>
        <dbReference type="ARBA" id="ARBA00000966"/>
    </source>
</evidence>
<dbReference type="PANTHER" id="PTHR22298">
    <property type="entry name" value="ENDO-1,4-BETA-GLUCANASE"/>
    <property type="match status" value="1"/>
</dbReference>
<dbReference type="Gene3D" id="1.50.10.10">
    <property type="match status" value="1"/>
</dbReference>
<evidence type="ECO:0000256" key="5">
    <source>
        <dbReference type="ARBA" id="ARBA00023277"/>
    </source>
</evidence>
<dbReference type="AlphaFoldDB" id="A0A4P8P2L7"/>
<dbReference type="GO" id="GO:0030245">
    <property type="term" value="P:cellulose catabolic process"/>
    <property type="evidence" value="ECO:0007669"/>
    <property type="project" value="UniProtKB-KW"/>
</dbReference>
<feature type="active site" evidence="9">
    <location>
        <position position="467"/>
    </location>
</feature>
<gene>
    <name evidence="12" type="primary">cel18</name>
</gene>
<dbReference type="Pfam" id="PF00759">
    <property type="entry name" value="Glyco_hydro_9"/>
    <property type="match status" value="1"/>
</dbReference>
<evidence type="ECO:0000256" key="9">
    <source>
        <dbReference type="PROSITE-ProRule" id="PRU10060"/>
    </source>
</evidence>
<dbReference type="InterPro" id="IPR008928">
    <property type="entry name" value="6-hairpin_glycosidase_sf"/>
</dbReference>
<evidence type="ECO:0000259" key="11">
    <source>
        <dbReference type="Pfam" id="PF00759"/>
    </source>
</evidence>
<keyword evidence="3 8" id="KW-0378">Hydrolase</keyword>
<comment type="catalytic activity">
    <reaction evidence="1 10">
        <text>Endohydrolysis of (1-&gt;4)-beta-D-glucosidic linkages in cellulose, lichenin and cereal beta-D-glucans.</text>
        <dbReference type="EC" id="3.2.1.4"/>
    </reaction>
</comment>